<sequence>MWHVVASGARVWPVGVPVGQVVALCVVFVVLPLVVGRSVAQRRGLRAAVVDKERRLRRERALLAERERLRERLRVARDVHDSLGHRLGLISVQAAALEVAGLPEAQQEAVRRLAGTARTAMDELHELVGGLRGSGSARDEAGLEGVEELFAGFRAAGVRLTVRTSGEPAEPPSEVASAAYRVVEEGLTNAAKHAAGEPVTVTVHWEDDSLLLTVTNPVPETAGARGRGPVEGPEEGVAGYGLVGLAERVRLSGGMLHVTEDGGEFRLLAMLPVVPEPEPAVTGESDLADVARAGSAMANRVWVAGLAVIAAALALLAGPAGGAG</sequence>
<comment type="caution">
    <text evidence="12">The sequence shown here is derived from an EMBL/GenBank/DDBJ whole genome shotgun (WGS) entry which is preliminary data.</text>
</comment>
<dbReference type="GO" id="GO:0046983">
    <property type="term" value="F:protein dimerization activity"/>
    <property type="evidence" value="ECO:0007669"/>
    <property type="project" value="InterPro"/>
</dbReference>
<keyword evidence="9" id="KW-0812">Transmembrane</keyword>
<evidence type="ECO:0000256" key="3">
    <source>
        <dbReference type="ARBA" id="ARBA00022553"/>
    </source>
</evidence>
<dbReference type="EC" id="2.7.13.3" evidence="2"/>
<dbReference type="EMBL" id="JACHIU010000001">
    <property type="protein sequence ID" value="MBB6471747.1"/>
    <property type="molecule type" value="Genomic_DNA"/>
</dbReference>
<keyword evidence="13" id="KW-1185">Reference proteome</keyword>
<dbReference type="InterPro" id="IPR011712">
    <property type="entry name" value="Sig_transdc_His_kin_sub3_dim/P"/>
</dbReference>
<dbReference type="CDD" id="cd16917">
    <property type="entry name" value="HATPase_UhpB-NarQ-NarX-like"/>
    <property type="match status" value="1"/>
</dbReference>
<evidence type="ECO:0000259" key="11">
    <source>
        <dbReference type="Pfam" id="PF07730"/>
    </source>
</evidence>
<keyword evidence="7" id="KW-0067">ATP-binding</keyword>
<accession>A0A7X0IDM2</accession>
<evidence type="ECO:0000256" key="7">
    <source>
        <dbReference type="ARBA" id="ARBA00022840"/>
    </source>
</evidence>
<dbReference type="InterPro" id="IPR003594">
    <property type="entry name" value="HATPase_dom"/>
</dbReference>
<evidence type="ECO:0000256" key="9">
    <source>
        <dbReference type="SAM" id="Phobius"/>
    </source>
</evidence>
<keyword evidence="9" id="KW-0472">Membrane</keyword>
<dbReference type="AlphaFoldDB" id="A0A7X0IDM2"/>
<evidence type="ECO:0000256" key="8">
    <source>
        <dbReference type="ARBA" id="ARBA00023012"/>
    </source>
</evidence>
<evidence type="ECO:0000259" key="10">
    <source>
        <dbReference type="Pfam" id="PF02518"/>
    </source>
</evidence>
<reference evidence="12 13" key="1">
    <citation type="submission" date="2020-08" db="EMBL/GenBank/DDBJ databases">
        <title>Sequencing the genomes of 1000 actinobacteria strains.</title>
        <authorList>
            <person name="Klenk H.-P."/>
        </authorList>
    </citation>
    <scope>NUCLEOTIDE SEQUENCE [LARGE SCALE GENOMIC DNA]</scope>
    <source>
        <strain evidence="12 13">DSM 44936</strain>
    </source>
</reference>
<dbReference type="GO" id="GO:0016020">
    <property type="term" value="C:membrane"/>
    <property type="evidence" value="ECO:0007669"/>
    <property type="project" value="InterPro"/>
</dbReference>
<dbReference type="GO" id="GO:0005524">
    <property type="term" value="F:ATP binding"/>
    <property type="evidence" value="ECO:0007669"/>
    <property type="project" value="UniProtKB-KW"/>
</dbReference>
<gene>
    <name evidence="12" type="ORF">BJ992_001178</name>
</gene>
<keyword evidence="4" id="KW-0808">Transferase</keyword>
<evidence type="ECO:0000256" key="1">
    <source>
        <dbReference type="ARBA" id="ARBA00000085"/>
    </source>
</evidence>
<protein>
    <recommendedName>
        <fullName evidence="2">histidine kinase</fullName>
        <ecNumber evidence="2">2.7.13.3</ecNumber>
    </recommendedName>
</protein>
<dbReference type="PANTHER" id="PTHR24421">
    <property type="entry name" value="NITRATE/NITRITE SENSOR PROTEIN NARX-RELATED"/>
    <property type="match status" value="1"/>
</dbReference>
<dbReference type="Pfam" id="PF02518">
    <property type="entry name" value="HATPase_c"/>
    <property type="match status" value="1"/>
</dbReference>
<dbReference type="PANTHER" id="PTHR24421:SF10">
    <property type="entry name" value="NITRATE_NITRITE SENSOR PROTEIN NARQ"/>
    <property type="match status" value="1"/>
</dbReference>
<evidence type="ECO:0000256" key="5">
    <source>
        <dbReference type="ARBA" id="ARBA00022741"/>
    </source>
</evidence>
<keyword evidence="3" id="KW-0597">Phosphoprotein</keyword>
<dbReference type="GO" id="GO:0000155">
    <property type="term" value="F:phosphorelay sensor kinase activity"/>
    <property type="evidence" value="ECO:0007669"/>
    <property type="project" value="InterPro"/>
</dbReference>
<keyword evidence="5" id="KW-0547">Nucleotide-binding</keyword>
<dbReference type="InterPro" id="IPR036890">
    <property type="entry name" value="HATPase_C_sf"/>
</dbReference>
<evidence type="ECO:0000313" key="12">
    <source>
        <dbReference type="EMBL" id="MBB6471747.1"/>
    </source>
</evidence>
<dbReference type="SUPFAM" id="SSF55874">
    <property type="entry name" value="ATPase domain of HSP90 chaperone/DNA topoisomerase II/histidine kinase"/>
    <property type="match status" value="1"/>
</dbReference>
<evidence type="ECO:0000256" key="4">
    <source>
        <dbReference type="ARBA" id="ARBA00022679"/>
    </source>
</evidence>
<dbReference type="RefSeq" id="WP_184978917.1">
    <property type="nucleotide sequence ID" value="NZ_BAAALO010000025.1"/>
</dbReference>
<feature type="domain" description="Signal transduction histidine kinase subgroup 3 dimerisation and phosphoacceptor" evidence="11">
    <location>
        <begin position="71"/>
        <end position="133"/>
    </location>
</feature>
<dbReference type="Gene3D" id="3.30.565.10">
    <property type="entry name" value="Histidine kinase-like ATPase, C-terminal domain"/>
    <property type="match status" value="1"/>
</dbReference>
<feature type="transmembrane region" description="Helical" evidence="9">
    <location>
        <begin position="12"/>
        <end position="36"/>
    </location>
</feature>
<evidence type="ECO:0000313" key="13">
    <source>
        <dbReference type="Proteomes" id="UP000555564"/>
    </source>
</evidence>
<evidence type="ECO:0000256" key="2">
    <source>
        <dbReference type="ARBA" id="ARBA00012438"/>
    </source>
</evidence>
<dbReference type="Proteomes" id="UP000555564">
    <property type="component" value="Unassembled WGS sequence"/>
</dbReference>
<name>A0A7X0IDM2_9ACTN</name>
<keyword evidence="9" id="KW-1133">Transmembrane helix</keyword>
<keyword evidence="6 12" id="KW-0418">Kinase</keyword>
<proteinExistence type="predicted"/>
<organism evidence="12 13">
    <name type="scientific">Sphaerisporangium rubeum</name>
    <dbReference type="NCBI Taxonomy" id="321317"/>
    <lineage>
        <taxon>Bacteria</taxon>
        <taxon>Bacillati</taxon>
        <taxon>Actinomycetota</taxon>
        <taxon>Actinomycetes</taxon>
        <taxon>Streptosporangiales</taxon>
        <taxon>Streptosporangiaceae</taxon>
        <taxon>Sphaerisporangium</taxon>
    </lineage>
</organism>
<feature type="transmembrane region" description="Helical" evidence="9">
    <location>
        <begin position="301"/>
        <end position="321"/>
    </location>
</feature>
<dbReference type="Gene3D" id="1.20.5.1930">
    <property type="match status" value="1"/>
</dbReference>
<comment type="catalytic activity">
    <reaction evidence="1">
        <text>ATP + protein L-histidine = ADP + protein N-phospho-L-histidine.</text>
        <dbReference type="EC" id="2.7.13.3"/>
    </reaction>
</comment>
<dbReference type="Pfam" id="PF07730">
    <property type="entry name" value="HisKA_3"/>
    <property type="match status" value="1"/>
</dbReference>
<keyword evidence="8" id="KW-0902">Two-component regulatory system</keyword>
<dbReference type="InterPro" id="IPR050482">
    <property type="entry name" value="Sensor_HK_TwoCompSys"/>
</dbReference>
<evidence type="ECO:0000256" key="6">
    <source>
        <dbReference type="ARBA" id="ARBA00022777"/>
    </source>
</evidence>
<feature type="domain" description="Histidine kinase/HSP90-like ATPase" evidence="10">
    <location>
        <begin position="177"/>
        <end position="267"/>
    </location>
</feature>